<dbReference type="RefSeq" id="WP_378286638.1">
    <property type="nucleotide sequence ID" value="NZ_JBHSON010000059.1"/>
</dbReference>
<comment type="caution">
    <text evidence="1">The sequence shown here is derived from an EMBL/GenBank/DDBJ whole genome shotgun (WGS) entry which is preliminary data.</text>
</comment>
<name>A0ABW1A8F4_9ACTN</name>
<proteinExistence type="predicted"/>
<reference evidence="2" key="1">
    <citation type="journal article" date="2019" name="Int. J. Syst. Evol. Microbiol.">
        <title>The Global Catalogue of Microorganisms (GCM) 10K type strain sequencing project: providing services to taxonomists for standard genome sequencing and annotation.</title>
        <authorList>
            <consortium name="The Broad Institute Genomics Platform"/>
            <consortium name="The Broad Institute Genome Sequencing Center for Infectious Disease"/>
            <person name="Wu L."/>
            <person name="Ma J."/>
        </authorList>
    </citation>
    <scope>NUCLEOTIDE SEQUENCE [LARGE SCALE GENOMIC DNA]</scope>
    <source>
        <strain evidence="2">KCTC 42087</strain>
    </source>
</reference>
<evidence type="ECO:0000313" key="2">
    <source>
        <dbReference type="Proteomes" id="UP001596074"/>
    </source>
</evidence>
<protein>
    <submittedName>
        <fullName evidence="1">Uncharacterized protein</fullName>
    </submittedName>
</protein>
<organism evidence="1 2">
    <name type="scientific">Actinomadura rugatobispora</name>
    <dbReference type="NCBI Taxonomy" id="1994"/>
    <lineage>
        <taxon>Bacteria</taxon>
        <taxon>Bacillati</taxon>
        <taxon>Actinomycetota</taxon>
        <taxon>Actinomycetes</taxon>
        <taxon>Streptosporangiales</taxon>
        <taxon>Thermomonosporaceae</taxon>
        <taxon>Actinomadura</taxon>
    </lineage>
</organism>
<accession>A0ABW1A8F4</accession>
<dbReference type="EMBL" id="JBHSON010000059">
    <property type="protein sequence ID" value="MFC5750843.1"/>
    <property type="molecule type" value="Genomic_DNA"/>
</dbReference>
<keyword evidence="2" id="KW-1185">Reference proteome</keyword>
<evidence type="ECO:0000313" key="1">
    <source>
        <dbReference type="EMBL" id="MFC5750843.1"/>
    </source>
</evidence>
<gene>
    <name evidence="1" type="ORF">ACFPZN_34940</name>
</gene>
<dbReference type="Proteomes" id="UP001596074">
    <property type="component" value="Unassembled WGS sequence"/>
</dbReference>
<sequence length="185" mass="20078">MDEWPGADAFEWVGGTWRSEAACVTFVEDDDVERVAASFGGRVDHAVRVRGERPPEEAPAVVGDQVPGARRFGEGLPVALFARRGGWVMAFEDNGGEGVRAEVLQRVARVVESEAMRRLRGYPDGVSYTAPGHALAVQALMRATEPGPPANTAYRTIRCADEVRQDLEQDVAGLREVVMRAFAAP</sequence>